<dbReference type="SUPFAM" id="SSF53800">
    <property type="entry name" value="Chelatase"/>
    <property type="match status" value="1"/>
</dbReference>
<evidence type="ECO:0008006" key="3">
    <source>
        <dbReference type="Google" id="ProtNLM"/>
    </source>
</evidence>
<dbReference type="AlphaFoldDB" id="A0A1V6M0L4"/>
<comment type="caution">
    <text evidence="1">The sequence shown here is derived from an EMBL/GenBank/DDBJ whole genome shotgun (WGS) entry which is preliminary data.</text>
</comment>
<organism evidence="1 2">
    <name type="scientific">Candidatus Brocadia sapporoensis</name>
    <dbReference type="NCBI Taxonomy" id="392547"/>
    <lineage>
        <taxon>Bacteria</taxon>
        <taxon>Pseudomonadati</taxon>
        <taxon>Planctomycetota</taxon>
        <taxon>Candidatus Brocadiia</taxon>
        <taxon>Candidatus Brocadiales</taxon>
        <taxon>Candidatus Brocadiaceae</taxon>
        <taxon>Candidatus Brocadia</taxon>
    </lineage>
</organism>
<dbReference type="Gene3D" id="3.40.50.1400">
    <property type="match status" value="1"/>
</dbReference>
<protein>
    <recommendedName>
        <fullName evidence="3">Cobalamin biosynthesis protein CbiX</fullName>
    </recommendedName>
</protein>
<name>A0A1V6M0L4_9BACT</name>
<proteinExistence type="predicted"/>
<keyword evidence="2" id="KW-1185">Reference proteome</keyword>
<dbReference type="RefSeq" id="WP_070066917.1">
    <property type="nucleotide sequence ID" value="NZ_MJUW02000069.1"/>
</dbReference>
<reference evidence="1 2" key="1">
    <citation type="journal article" date="2016" name="Genome Announc.">
        <title>Draft Genome Sequence of the Anaerobic Ammonium-Oxidizing Bacterium 'Candidatus Brocadia sp. 40'.</title>
        <authorList>
            <person name="Ali M."/>
            <person name="Haroon M.F."/>
            <person name="Narita Y."/>
            <person name="Zhang L."/>
            <person name="Rangel Shaw D."/>
            <person name="Okabe S."/>
            <person name="Saikaly P.E."/>
        </authorList>
    </citation>
    <scope>NUCLEOTIDE SEQUENCE [LARGE SCALE GENOMIC DNA]</scope>
    <source>
        <strain evidence="1 2">40</strain>
    </source>
</reference>
<dbReference type="Proteomes" id="UP000242219">
    <property type="component" value="Unassembled WGS sequence"/>
</dbReference>
<dbReference type="EMBL" id="MJUW02000069">
    <property type="protein sequence ID" value="OQD45933.1"/>
    <property type="molecule type" value="Genomic_DNA"/>
</dbReference>
<gene>
    <name evidence="1" type="ORF">BIY37_05985</name>
</gene>
<evidence type="ECO:0000313" key="1">
    <source>
        <dbReference type="EMBL" id="OQD45933.1"/>
    </source>
</evidence>
<accession>A0A1V6M0L4</accession>
<sequence>MKSKIKASHVSWIFFLSAMISMNSIPVHKAIAKGGSDIGLLIIGHGYFSQDQKFYEFVNEVQNRLPKNPVDSGLHMVMDMQTNKMWQTEDEAIRRFESKKVKKVVVIPLYMNTNVSTVDVIKWSIGCQVDGDPGKSNYLEEIVECPDSYDSENNLCIHMGGIHRRFHDFSDIQYIATNAIDYHPDISKVFLERALEFSTDKGNELVLLIGHGDGDDDIDNDYRNKVLAKYASDVKSMGEFYDVQYGTLREDWCDQKRSAVEEIRNKIIAAYNAGRKVIWVPARISSWSKVHDQQWDPQDCSVQDARDSLGIKDLFDAGMYTKANYLLYKPTSLADWAVSMFEEAVKKDQYIDCLNAK</sequence>
<evidence type="ECO:0000313" key="2">
    <source>
        <dbReference type="Proteomes" id="UP000242219"/>
    </source>
</evidence>